<organism evidence="1 2">
    <name type="scientific">Paramagnetospirillum marisnigri</name>
    <dbReference type="NCBI Taxonomy" id="1285242"/>
    <lineage>
        <taxon>Bacteria</taxon>
        <taxon>Pseudomonadati</taxon>
        <taxon>Pseudomonadota</taxon>
        <taxon>Alphaproteobacteria</taxon>
        <taxon>Rhodospirillales</taxon>
        <taxon>Magnetospirillaceae</taxon>
        <taxon>Paramagnetospirillum</taxon>
    </lineage>
</organism>
<protein>
    <submittedName>
        <fullName evidence="1">Uncharacterized protein</fullName>
    </submittedName>
</protein>
<dbReference type="OrthoDB" id="7359345at2"/>
<sequence length="75" mass="8572">MAIFGRKTPPIQVGDRFMKANDQTRKVWEVSRLWTTVDGVPHARLVHQHETLMVSVGTLNDQEFFVAVPVIRSEP</sequence>
<evidence type="ECO:0000313" key="2">
    <source>
        <dbReference type="Proteomes" id="UP000078428"/>
    </source>
</evidence>
<dbReference type="EMBL" id="LWQT01000073">
    <property type="protein sequence ID" value="OAN48673.1"/>
    <property type="molecule type" value="Genomic_DNA"/>
</dbReference>
<dbReference type="AlphaFoldDB" id="A0A178MJD3"/>
<name>A0A178MJD3_9PROT</name>
<keyword evidence="2" id="KW-1185">Reference proteome</keyword>
<accession>A0A178MJD3</accession>
<proteinExistence type="predicted"/>
<comment type="caution">
    <text evidence="1">The sequence shown here is derived from an EMBL/GenBank/DDBJ whole genome shotgun (WGS) entry which is preliminary data.</text>
</comment>
<gene>
    <name evidence="1" type="ORF">A6A04_20055</name>
</gene>
<dbReference type="STRING" id="1285242.A6A04_20055"/>
<dbReference type="Proteomes" id="UP000078428">
    <property type="component" value="Unassembled WGS sequence"/>
</dbReference>
<evidence type="ECO:0000313" key="1">
    <source>
        <dbReference type="EMBL" id="OAN48673.1"/>
    </source>
</evidence>
<reference evidence="1 2" key="1">
    <citation type="submission" date="2016-04" db="EMBL/GenBank/DDBJ databases">
        <title>Draft genome sequence of freshwater magnetotactic bacteria Magnetospirillum marisnigri SP-1 and Magnetospirillum moscoviense BB-1.</title>
        <authorList>
            <person name="Koziaeva V."/>
            <person name="Dziuba M.V."/>
            <person name="Ivanov T.M."/>
            <person name="Kuznetsov B."/>
            <person name="Grouzdev D.S."/>
        </authorList>
    </citation>
    <scope>NUCLEOTIDE SEQUENCE [LARGE SCALE GENOMIC DNA]</scope>
    <source>
        <strain evidence="1 2">SP-1</strain>
    </source>
</reference>